<dbReference type="EMBL" id="BMOE01000011">
    <property type="protein sequence ID" value="GGJ83455.1"/>
    <property type="molecule type" value="Genomic_DNA"/>
</dbReference>
<evidence type="ECO:0000259" key="2">
    <source>
        <dbReference type="PROSITE" id="PS50883"/>
    </source>
</evidence>
<evidence type="ECO:0000313" key="4">
    <source>
        <dbReference type="EMBL" id="GGJ83455.1"/>
    </source>
</evidence>
<reference evidence="4" key="1">
    <citation type="journal article" date="2014" name="Int. J. Syst. Evol. Microbiol.">
        <title>Complete genome sequence of Corynebacterium casei LMG S-19264T (=DSM 44701T), isolated from a smear-ripened cheese.</title>
        <authorList>
            <consortium name="US DOE Joint Genome Institute (JGI-PGF)"/>
            <person name="Walter F."/>
            <person name="Albersmeier A."/>
            <person name="Kalinowski J."/>
            <person name="Ruckert C."/>
        </authorList>
    </citation>
    <scope>NUCLEOTIDE SEQUENCE</scope>
    <source>
        <strain evidence="4">JCM 14371</strain>
    </source>
</reference>
<dbReference type="Pfam" id="PF00563">
    <property type="entry name" value="EAL"/>
    <property type="match status" value="1"/>
</dbReference>
<sequence>MHSSLTPVPSALSVLSRLARDVAEHAQTREALQAVTQAALDLTSGRAAALLPLSPDGEPCAGVLAGDVGVAEALLPADRAAFQAGPGERAVLERQRVLQDEGEAGWLVALPLAAGQGALGTLTVRRAEPFGPEDLAALEVVAGLAAGLLAREQLERDCAAMTLTDALTGLPRGPLLRDRLEQALARTARDRSPCALLSIDLDHFGRVNEEYGRALGDRALATAAARLRASVRATDTVARTEGDRFVVLLGGLHGVQQALLVAEKVRLVLSVPMNLPGASVTLGASIGVSLAPPHGQQPEELCALAKQAARQAKRHGRGLVWLAQLPGSGSPERRAALTQDLQGALERGEIGVHYQEQFGPDGEPCGVEALARWTSPRWGSVTPTEFIPLCEDDDLIVPLGTWVLREAVTQLAHWRAAGLPYARVAVNVSPVQFLRPDFERVVRAALDDSGLPPACLELELGEAFVASHQSVITQRLHALRGLGVRVVLDDFGTGGSGLAALMQVPLDGLKIDRQFLREDTSAPLREGRGVTASIAMAHALGLDVVLEGVETSAHLALARRAGCGRTQGFLQGRPRPAEEIGAHPGVSR</sequence>
<dbReference type="InterPro" id="IPR000160">
    <property type="entry name" value="GGDEF_dom"/>
</dbReference>
<dbReference type="SUPFAM" id="SSF141868">
    <property type="entry name" value="EAL domain-like"/>
    <property type="match status" value="1"/>
</dbReference>
<dbReference type="SMART" id="SM00267">
    <property type="entry name" value="GGDEF"/>
    <property type="match status" value="1"/>
</dbReference>
<evidence type="ECO:0000256" key="1">
    <source>
        <dbReference type="SAM" id="MobiDB-lite"/>
    </source>
</evidence>
<dbReference type="Gene3D" id="3.30.450.40">
    <property type="match status" value="1"/>
</dbReference>
<dbReference type="Proteomes" id="UP000635726">
    <property type="component" value="Unassembled WGS sequence"/>
</dbReference>
<dbReference type="Gene3D" id="3.20.20.450">
    <property type="entry name" value="EAL domain"/>
    <property type="match status" value="1"/>
</dbReference>
<organism evidence="4 5">
    <name type="scientific">Deinococcus aquiradiocola</name>
    <dbReference type="NCBI Taxonomy" id="393059"/>
    <lineage>
        <taxon>Bacteria</taxon>
        <taxon>Thermotogati</taxon>
        <taxon>Deinococcota</taxon>
        <taxon>Deinococci</taxon>
        <taxon>Deinococcales</taxon>
        <taxon>Deinococcaceae</taxon>
        <taxon>Deinococcus</taxon>
    </lineage>
</organism>
<dbReference type="SUPFAM" id="SSF55781">
    <property type="entry name" value="GAF domain-like"/>
    <property type="match status" value="1"/>
</dbReference>
<dbReference type="SUPFAM" id="SSF55073">
    <property type="entry name" value="Nucleotide cyclase"/>
    <property type="match status" value="1"/>
</dbReference>
<dbReference type="RefSeq" id="WP_188964026.1">
    <property type="nucleotide sequence ID" value="NZ_BMOE01000011.1"/>
</dbReference>
<reference evidence="4" key="2">
    <citation type="submission" date="2020-09" db="EMBL/GenBank/DDBJ databases">
        <authorList>
            <person name="Sun Q."/>
            <person name="Ohkuma M."/>
        </authorList>
    </citation>
    <scope>NUCLEOTIDE SEQUENCE</scope>
    <source>
        <strain evidence="4">JCM 14371</strain>
    </source>
</reference>
<proteinExistence type="predicted"/>
<accession>A0A917PLL4</accession>
<dbReference type="AlphaFoldDB" id="A0A917PLL4"/>
<keyword evidence="5" id="KW-1185">Reference proteome</keyword>
<dbReference type="InterPro" id="IPR029787">
    <property type="entry name" value="Nucleotide_cyclase"/>
</dbReference>
<evidence type="ECO:0000313" key="5">
    <source>
        <dbReference type="Proteomes" id="UP000635726"/>
    </source>
</evidence>
<evidence type="ECO:0000259" key="3">
    <source>
        <dbReference type="PROSITE" id="PS50887"/>
    </source>
</evidence>
<feature type="region of interest" description="Disordered" evidence="1">
    <location>
        <begin position="567"/>
        <end position="588"/>
    </location>
</feature>
<dbReference type="InterPro" id="IPR052155">
    <property type="entry name" value="Biofilm_reg_signaling"/>
</dbReference>
<dbReference type="NCBIfam" id="TIGR00254">
    <property type="entry name" value="GGDEF"/>
    <property type="match status" value="1"/>
</dbReference>
<name>A0A917PLL4_9DEIO</name>
<gene>
    <name evidence="4" type="ORF">GCM10008939_29150</name>
</gene>
<comment type="caution">
    <text evidence="4">The sequence shown here is derived from an EMBL/GenBank/DDBJ whole genome shotgun (WGS) entry which is preliminary data.</text>
</comment>
<dbReference type="InterPro" id="IPR029016">
    <property type="entry name" value="GAF-like_dom_sf"/>
</dbReference>
<dbReference type="Gene3D" id="3.30.70.270">
    <property type="match status" value="1"/>
</dbReference>
<dbReference type="SMART" id="SM00052">
    <property type="entry name" value="EAL"/>
    <property type="match status" value="1"/>
</dbReference>
<dbReference type="PANTHER" id="PTHR44757:SF2">
    <property type="entry name" value="BIOFILM ARCHITECTURE MAINTENANCE PROTEIN MBAA"/>
    <property type="match status" value="1"/>
</dbReference>
<dbReference type="CDD" id="cd01948">
    <property type="entry name" value="EAL"/>
    <property type="match status" value="1"/>
</dbReference>
<dbReference type="InterPro" id="IPR043128">
    <property type="entry name" value="Rev_trsase/Diguanyl_cyclase"/>
</dbReference>
<dbReference type="InterPro" id="IPR035919">
    <property type="entry name" value="EAL_sf"/>
</dbReference>
<feature type="domain" description="EAL" evidence="2">
    <location>
        <begin position="334"/>
        <end position="588"/>
    </location>
</feature>
<dbReference type="CDD" id="cd01949">
    <property type="entry name" value="GGDEF"/>
    <property type="match status" value="1"/>
</dbReference>
<dbReference type="PROSITE" id="PS50887">
    <property type="entry name" value="GGDEF"/>
    <property type="match status" value="1"/>
</dbReference>
<dbReference type="Pfam" id="PF00990">
    <property type="entry name" value="GGDEF"/>
    <property type="match status" value="1"/>
</dbReference>
<protein>
    <submittedName>
        <fullName evidence="4">Uncharacterized protein</fullName>
    </submittedName>
</protein>
<dbReference type="InterPro" id="IPR001633">
    <property type="entry name" value="EAL_dom"/>
</dbReference>
<dbReference type="PROSITE" id="PS50883">
    <property type="entry name" value="EAL"/>
    <property type="match status" value="1"/>
</dbReference>
<dbReference type="PANTHER" id="PTHR44757">
    <property type="entry name" value="DIGUANYLATE CYCLASE DGCP"/>
    <property type="match status" value="1"/>
</dbReference>
<feature type="domain" description="GGDEF" evidence="3">
    <location>
        <begin position="192"/>
        <end position="325"/>
    </location>
</feature>